<dbReference type="Gene3D" id="2.10.110.10">
    <property type="entry name" value="Cysteine Rich Protein"/>
    <property type="match status" value="3"/>
</dbReference>
<name>A0A8S3YDQ5_9EUPU</name>
<proteinExistence type="predicted"/>
<protein>
    <recommendedName>
        <fullName evidence="12">PDZ and LIM domain protein Zasp</fullName>
    </recommendedName>
</protein>
<keyword evidence="4 6" id="KW-0862">Zinc</keyword>
<dbReference type="Gene3D" id="2.30.42.10">
    <property type="match status" value="1"/>
</dbReference>
<feature type="compositionally biased region" description="Polar residues" evidence="7">
    <location>
        <begin position="150"/>
        <end position="172"/>
    </location>
</feature>
<dbReference type="PANTHER" id="PTHR24214:SF38">
    <property type="entry name" value="PDZ AND LIM DOMAIN PROTEIN ZASP-RELATED"/>
    <property type="match status" value="1"/>
</dbReference>
<dbReference type="SMART" id="SM00132">
    <property type="entry name" value="LIM"/>
    <property type="match status" value="3"/>
</dbReference>
<dbReference type="CDD" id="cd08368">
    <property type="entry name" value="LIM"/>
    <property type="match status" value="1"/>
</dbReference>
<dbReference type="GO" id="GO:0003779">
    <property type="term" value="F:actin binding"/>
    <property type="evidence" value="ECO:0007669"/>
    <property type="project" value="TreeGrafter"/>
</dbReference>
<dbReference type="PROSITE" id="PS00478">
    <property type="entry name" value="LIM_DOMAIN_1"/>
    <property type="match status" value="1"/>
</dbReference>
<evidence type="ECO:0000259" key="8">
    <source>
        <dbReference type="PROSITE" id="PS50023"/>
    </source>
</evidence>
<keyword evidence="2" id="KW-0963">Cytoplasm</keyword>
<dbReference type="PANTHER" id="PTHR24214">
    <property type="entry name" value="PDZ AND LIM DOMAIN PROTEIN ZASP"/>
    <property type="match status" value="1"/>
</dbReference>
<dbReference type="InterPro" id="IPR006643">
    <property type="entry name" value="Zasp-like_motif"/>
</dbReference>
<feature type="compositionally biased region" description="Basic and acidic residues" evidence="7">
    <location>
        <begin position="180"/>
        <end position="189"/>
    </location>
</feature>
<evidence type="ECO:0000256" key="6">
    <source>
        <dbReference type="PROSITE-ProRule" id="PRU00125"/>
    </source>
</evidence>
<dbReference type="OrthoDB" id="5911912at2759"/>
<evidence type="ECO:0000256" key="4">
    <source>
        <dbReference type="ARBA" id="ARBA00022833"/>
    </source>
</evidence>
<comment type="caution">
    <text evidence="10">The sequence shown here is derived from an EMBL/GenBank/DDBJ whole genome shotgun (WGS) entry which is preliminary data.</text>
</comment>
<dbReference type="SMART" id="SM00228">
    <property type="entry name" value="PDZ"/>
    <property type="match status" value="1"/>
</dbReference>
<keyword evidence="3 6" id="KW-0479">Metal-binding</keyword>
<feature type="region of interest" description="Disordered" evidence="7">
    <location>
        <begin position="271"/>
        <end position="290"/>
    </location>
</feature>
<evidence type="ECO:0000256" key="2">
    <source>
        <dbReference type="ARBA" id="ARBA00022490"/>
    </source>
</evidence>
<organism evidence="10 11">
    <name type="scientific">Candidula unifasciata</name>
    <dbReference type="NCBI Taxonomy" id="100452"/>
    <lineage>
        <taxon>Eukaryota</taxon>
        <taxon>Metazoa</taxon>
        <taxon>Spiralia</taxon>
        <taxon>Lophotrochozoa</taxon>
        <taxon>Mollusca</taxon>
        <taxon>Gastropoda</taxon>
        <taxon>Heterobranchia</taxon>
        <taxon>Euthyneura</taxon>
        <taxon>Panpulmonata</taxon>
        <taxon>Eupulmonata</taxon>
        <taxon>Stylommatophora</taxon>
        <taxon>Helicina</taxon>
        <taxon>Helicoidea</taxon>
        <taxon>Geomitridae</taxon>
        <taxon>Candidula</taxon>
    </lineage>
</organism>
<feature type="region of interest" description="Disordered" evidence="7">
    <location>
        <begin position="99"/>
        <end position="229"/>
    </location>
</feature>
<evidence type="ECO:0000256" key="5">
    <source>
        <dbReference type="ARBA" id="ARBA00023038"/>
    </source>
</evidence>
<feature type="domain" description="LIM zinc-binding" evidence="8">
    <location>
        <begin position="460"/>
        <end position="519"/>
    </location>
</feature>
<sequence>MSVLNLEAKLERYDSSTPWGFRMQGGKDFNSPLIIQNVNPGSLAAKCGLQVGDVILKIGNTATEYLLHKEAQSSILESGNRLDLLLQRRPLLPTNYQKKNLVGEKLRTPPPQIQPPSNSTPNPPPFPIYADLLHLQNFNNPPRPFGSQAPARSNYESNLSQQTSGLSLSEPNQPLGFPDTGERYTERQDAPNPAQHQSRSFRKLASLIDEDGGNESPAHPLAAQPIGPGSKPGTVKAIISQRYNNPMGLYSNENINNQLQGQSKFLIENDDAASKQNSPPACENTYDEHGRKNYVPSETFRLVQDEVGNSQKVEDVMPVHSRSFKMIQQQLNSYQPTQVPVARATTAKPWALPPAQPQVPRSTAQSSAPPVPTGVGATRGKRGDAAMNPAALPAAGHIPVCVGCHLPIRGPFVTALGKCWCPDHFVCANPRCGIKLQDTGFVEEGGFLYCEQDYAIHFAPHCDRCGQPVVGECVNAAQKSFHPGCFLCTQCRQPISGTKFHIEDGNFYCEADWMAMFQTMCSGCNFPIEPGDKWVEAVGKNFHCECFNCATCQINLEGQQFCAKGGRAYCKKHGN</sequence>
<dbReference type="GO" id="GO:0031941">
    <property type="term" value="C:filamentous actin"/>
    <property type="evidence" value="ECO:0007669"/>
    <property type="project" value="TreeGrafter"/>
</dbReference>
<dbReference type="PROSITE" id="PS50023">
    <property type="entry name" value="LIM_DOMAIN_2"/>
    <property type="match status" value="2"/>
</dbReference>
<feature type="domain" description="PDZ" evidence="9">
    <location>
        <begin position="7"/>
        <end position="90"/>
    </location>
</feature>
<reference evidence="10" key="1">
    <citation type="submission" date="2021-04" db="EMBL/GenBank/DDBJ databases">
        <authorList>
            <consortium name="Molecular Ecology Group"/>
        </authorList>
    </citation>
    <scope>NUCLEOTIDE SEQUENCE</scope>
</reference>
<dbReference type="GO" id="GO:0051371">
    <property type="term" value="F:muscle alpha-actinin binding"/>
    <property type="evidence" value="ECO:0007669"/>
    <property type="project" value="TreeGrafter"/>
</dbReference>
<gene>
    <name evidence="10" type="ORF">CUNI_LOCUS911</name>
</gene>
<evidence type="ECO:0008006" key="12">
    <source>
        <dbReference type="Google" id="ProtNLM"/>
    </source>
</evidence>
<dbReference type="SMART" id="SM00735">
    <property type="entry name" value="ZM"/>
    <property type="match status" value="1"/>
</dbReference>
<dbReference type="GO" id="GO:0030018">
    <property type="term" value="C:Z disc"/>
    <property type="evidence" value="ECO:0007669"/>
    <property type="project" value="TreeGrafter"/>
</dbReference>
<evidence type="ECO:0000313" key="10">
    <source>
        <dbReference type="EMBL" id="CAG5115353.1"/>
    </source>
</evidence>
<evidence type="ECO:0000313" key="11">
    <source>
        <dbReference type="Proteomes" id="UP000678393"/>
    </source>
</evidence>
<dbReference type="Pfam" id="PF15936">
    <property type="entry name" value="DUF4749"/>
    <property type="match status" value="1"/>
</dbReference>
<dbReference type="AlphaFoldDB" id="A0A8S3YDQ5"/>
<dbReference type="Pfam" id="PF00412">
    <property type="entry name" value="LIM"/>
    <property type="match status" value="3"/>
</dbReference>
<comment type="subcellular location">
    <subcellularLocation>
        <location evidence="1">Cytoplasm</location>
    </subcellularLocation>
</comment>
<evidence type="ECO:0000256" key="3">
    <source>
        <dbReference type="ARBA" id="ARBA00022723"/>
    </source>
</evidence>
<dbReference type="FunFam" id="2.10.110.10:FF:000069">
    <property type="entry name" value="Uncharacterized protein, isoform Z"/>
    <property type="match status" value="1"/>
</dbReference>
<evidence type="ECO:0000259" key="9">
    <source>
        <dbReference type="PROSITE" id="PS50106"/>
    </source>
</evidence>
<dbReference type="InterPro" id="IPR001781">
    <property type="entry name" value="Znf_LIM"/>
</dbReference>
<dbReference type="GO" id="GO:0061061">
    <property type="term" value="P:muscle structure development"/>
    <property type="evidence" value="ECO:0007669"/>
    <property type="project" value="TreeGrafter"/>
</dbReference>
<dbReference type="PROSITE" id="PS50106">
    <property type="entry name" value="PDZ"/>
    <property type="match status" value="1"/>
</dbReference>
<feature type="domain" description="LIM zinc-binding" evidence="8">
    <location>
        <begin position="520"/>
        <end position="575"/>
    </location>
</feature>
<dbReference type="GO" id="GO:0030036">
    <property type="term" value="P:actin cytoskeleton organization"/>
    <property type="evidence" value="ECO:0007669"/>
    <property type="project" value="TreeGrafter"/>
</dbReference>
<dbReference type="FunFam" id="2.30.42.10:FF:000055">
    <property type="entry name" value="PDZ and LIM domain protein 3"/>
    <property type="match status" value="1"/>
</dbReference>
<dbReference type="InterPro" id="IPR036034">
    <property type="entry name" value="PDZ_sf"/>
</dbReference>
<dbReference type="EMBL" id="CAJHNH020000110">
    <property type="protein sequence ID" value="CAG5115353.1"/>
    <property type="molecule type" value="Genomic_DNA"/>
</dbReference>
<dbReference type="Pfam" id="PF00595">
    <property type="entry name" value="PDZ"/>
    <property type="match status" value="1"/>
</dbReference>
<dbReference type="InterPro" id="IPR001478">
    <property type="entry name" value="PDZ"/>
</dbReference>
<dbReference type="FunFam" id="2.10.110.10:FF:000020">
    <property type="entry name" value="PDZ and LIM domain protein 5"/>
    <property type="match status" value="1"/>
</dbReference>
<dbReference type="GO" id="GO:0001725">
    <property type="term" value="C:stress fiber"/>
    <property type="evidence" value="ECO:0007669"/>
    <property type="project" value="TreeGrafter"/>
</dbReference>
<dbReference type="Proteomes" id="UP000678393">
    <property type="component" value="Unassembled WGS sequence"/>
</dbReference>
<keyword evidence="11" id="KW-1185">Reference proteome</keyword>
<dbReference type="InterPro" id="IPR050604">
    <property type="entry name" value="PDZ-LIM_domain"/>
</dbReference>
<dbReference type="CDD" id="cd09455">
    <property type="entry name" value="LIM1_Enigma_like_1"/>
    <property type="match status" value="1"/>
</dbReference>
<accession>A0A8S3YDQ5</accession>
<keyword evidence="5 6" id="KW-0440">LIM domain</keyword>
<evidence type="ECO:0000256" key="1">
    <source>
        <dbReference type="ARBA" id="ARBA00004496"/>
    </source>
</evidence>
<dbReference type="SUPFAM" id="SSF57716">
    <property type="entry name" value="Glucocorticoid receptor-like (DNA-binding domain)"/>
    <property type="match status" value="3"/>
</dbReference>
<dbReference type="InterPro" id="IPR031847">
    <property type="entry name" value="PDLI1-4/Zasp-like_mid"/>
</dbReference>
<dbReference type="GO" id="GO:0046872">
    <property type="term" value="F:metal ion binding"/>
    <property type="evidence" value="ECO:0007669"/>
    <property type="project" value="UniProtKB-KW"/>
</dbReference>
<evidence type="ECO:0000256" key="7">
    <source>
        <dbReference type="SAM" id="MobiDB-lite"/>
    </source>
</evidence>
<dbReference type="CDD" id="cd23068">
    <property type="entry name" value="PDZ_ZASP52-like"/>
    <property type="match status" value="1"/>
</dbReference>
<dbReference type="SUPFAM" id="SSF50156">
    <property type="entry name" value="PDZ domain-like"/>
    <property type="match status" value="1"/>
</dbReference>
<feature type="compositionally biased region" description="Polar residues" evidence="7">
    <location>
        <begin position="359"/>
        <end position="368"/>
    </location>
</feature>
<feature type="region of interest" description="Disordered" evidence="7">
    <location>
        <begin position="353"/>
        <end position="381"/>
    </location>
</feature>
<dbReference type="GO" id="GO:0005912">
    <property type="term" value="C:adherens junction"/>
    <property type="evidence" value="ECO:0007669"/>
    <property type="project" value="TreeGrafter"/>
</dbReference>